<accession>A0A124GUK1</accession>
<sequence length="397" mass="42926">MNQVALIWCLASVAALAVAAVVALTLRSRALGVKLRRAEAEVAQAQEAARHQVEAANSKLVQFQQEQADVIREAEQVAEDRTKGVLKGSARFLQSLAAEMTTLLDRLQREYGNHPVLKDLLEVRHANAQMARKAEGIAVLCGGPLGRRTKPASIYDVVRSAQGQIRNFQRVDIMQGSNVALKATAVAPVALTVAELLDNAATFSQNDAPIDVTFQRVQSNMCIVIDDAGVSMSDEDRQAAMELLSGETPPRLSGLGNQPKFGFPVIGLLARQHGFGVDVTGVSRYGGVRAVVRLPEELWTMEEIPPPAQDVPVSIRRNEGQPRQPQAVEPVGRTAHGLPKRGQRQTPIASVSDAGRRDDSSPVREVSPSRSRLAGFQRGTLLGREDEASSFEGSEDR</sequence>
<dbReference type="KEGG" id="sge:DWG14_04542"/>
<protein>
    <recommendedName>
        <fullName evidence="2">histidine kinase</fullName>
        <ecNumber evidence="2">2.7.13.3</ecNumber>
    </recommendedName>
</protein>
<keyword evidence="6" id="KW-0175">Coiled coil</keyword>
<keyword evidence="11" id="KW-1185">Reference proteome</keyword>
<proteinExistence type="predicted"/>
<feature type="domain" description="Histidine kinase/HSP90-like ATPase" evidence="8">
    <location>
        <begin position="191"/>
        <end position="297"/>
    </location>
</feature>
<feature type="region of interest" description="Disordered" evidence="7">
    <location>
        <begin position="305"/>
        <end position="397"/>
    </location>
</feature>
<dbReference type="RefSeq" id="WP_062032774.1">
    <property type="nucleotide sequence ID" value="NZ_CP032427.1"/>
</dbReference>
<evidence type="ECO:0000256" key="6">
    <source>
        <dbReference type="SAM" id="Coils"/>
    </source>
</evidence>
<dbReference type="GO" id="GO:0005886">
    <property type="term" value="C:plasma membrane"/>
    <property type="evidence" value="ECO:0007669"/>
    <property type="project" value="TreeGrafter"/>
</dbReference>
<name>A0A124GUK1_9ACTN</name>
<keyword evidence="4" id="KW-0808">Transferase</keyword>
<dbReference type="AlphaFoldDB" id="A0A124GUK1"/>
<evidence type="ECO:0000313" key="12">
    <source>
        <dbReference type="Proteomes" id="UP000265765"/>
    </source>
</evidence>
<dbReference type="InterPro" id="IPR036890">
    <property type="entry name" value="HATPase_C_sf"/>
</dbReference>
<gene>
    <name evidence="10" type="ORF">AQJ54_35315</name>
    <name evidence="9" type="ORF">DWG14_04542</name>
</gene>
<evidence type="ECO:0000256" key="4">
    <source>
        <dbReference type="ARBA" id="ARBA00022679"/>
    </source>
</evidence>
<reference evidence="9 12" key="2">
    <citation type="submission" date="2018-09" db="EMBL/GenBank/DDBJ databases">
        <title>Production of Trimethoprim by Streptomyces sp. 3E-1.</title>
        <authorList>
            <person name="Kang H.J."/>
            <person name="Kim S.B."/>
        </authorList>
    </citation>
    <scope>NUCLEOTIDE SEQUENCE [LARGE SCALE GENOMIC DNA]</scope>
    <source>
        <strain evidence="9 12">3E-1</strain>
    </source>
</reference>
<evidence type="ECO:0000256" key="1">
    <source>
        <dbReference type="ARBA" id="ARBA00000085"/>
    </source>
</evidence>
<evidence type="ECO:0000313" key="11">
    <source>
        <dbReference type="Proteomes" id="UP000054375"/>
    </source>
</evidence>
<dbReference type="GO" id="GO:0004673">
    <property type="term" value="F:protein histidine kinase activity"/>
    <property type="evidence" value="ECO:0007669"/>
    <property type="project" value="UniProtKB-EC"/>
</dbReference>
<dbReference type="InterPro" id="IPR050428">
    <property type="entry name" value="TCS_sensor_his_kinase"/>
</dbReference>
<evidence type="ECO:0000256" key="7">
    <source>
        <dbReference type="SAM" id="MobiDB-lite"/>
    </source>
</evidence>
<dbReference type="PANTHER" id="PTHR45436:SF5">
    <property type="entry name" value="SENSOR HISTIDINE KINASE TRCS"/>
    <property type="match status" value="1"/>
</dbReference>
<keyword evidence="10" id="KW-0547">Nucleotide-binding</keyword>
<evidence type="ECO:0000259" key="8">
    <source>
        <dbReference type="Pfam" id="PF02518"/>
    </source>
</evidence>
<dbReference type="Proteomes" id="UP000265765">
    <property type="component" value="Chromosome"/>
</dbReference>
<reference evidence="10 11" key="1">
    <citation type="submission" date="2015-10" db="EMBL/GenBank/DDBJ databases">
        <title>Draft genome sequence of Streptomyces griseorubiginosus DSM 40469, type strain for the species Streptomyces griseorubiginosus.</title>
        <authorList>
            <person name="Ruckert C."/>
            <person name="Winkler A."/>
            <person name="Kalinowski J."/>
            <person name="Kampfer P."/>
            <person name="Glaeser S."/>
        </authorList>
    </citation>
    <scope>NUCLEOTIDE SEQUENCE [LARGE SCALE GENOMIC DNA]</scope>
    <source>
        <strain evidence="10 11">DSM 40469</strain>
    </source>
</reference>
<organism evidence="10 11">
    <name type="scientific">Streptomyces griseorubiginosus</name>
    <dbReference type="NCBI Taxonomy" id="67304"/>
    <lineage>
        <taxon>Bacteria</taxon>
        <taxon>Bacillati</taxon>
        <taxon>Actinomycetota</taxon>
        <taxon>Actinomycetes</taxon>
        <taxon>Kitasatosporales</taxon>
        <taxon>Streptomycetaceae</taxon>
        <taxon>Streptomyces</taxon>
    </lineage>
</organism>
<dbReference type="InterPro" id="IPR003594">
    <property type="entry name" value="HATPase_dom"/>
</dbReference>
<dbReference type="SUPFAM" id="SSF55874">
    <property type="entry name" value="ATPase domain of HSP90 chaperone/DNA topoisomerase II/histidine kinase"/>
    <property type="match status" value="1"/>
</dbReference>
<evidence type="ECO:0000313" key="10">
    <source>
        <dbReference type="EMBL" id="KUN60504.1"/>
    </source>
</evidence>
<accession>A0A101RRM7</accession>
<dbReference type="EMBL" id="LMWV01000031">
    <property type="protein sequence ID" value="KUN60504.1"/>
    <property type="molecule type" value="Genomic_DNA"/>
</dbReference>
<dbReference type="Gene3D" id="3.30.565.10">
    <property type="entry name" value="Histidine kinase-like ATPase, C-terminal domain"/>
    <property type="match status" value="1"/>
</dbReference>
<keyword evidence="10" id="KW-0067">ATP-binding</keyword>
<keyword evidence="3" id="KW-0597">Phosphoprotein</keyword>
<dbReference type="PANTHER" id="PTHR45436">
    <property type="entry name" value="SENSOR HISTIDINE KINASE YKOH"/>
    <property type="match status" value="1"/>
</dbReference>
<dbReference type="EC" id="2.7.13.3" evidence="2"/>
<comment type="catalytic activity">
    <reaction evidence="1">
        <text>ATP + protein L-histidine = ADP + protein N-phospho-L-histidine.</text>
        <dbReference type="EC" id="2.7.13.3"/>
    </reaction>
</comment>
<dbReference type="GO" id="GO:0000160">
    <property type="term" value="P:phosphorelay signal transduction system"/>
    <property type="evidence" value="ECO:0007669"/>
    <property type="project" value="TreeGrafter"/>
</dbReference>
<feature type="coiled-coil region" evidence="6">
    <location>
        <begin position="28"/>
        <end position="110"/>
    </location>
</feature>
<evidence type="ECO:0000256" key="5">
    <source>
        <dbReference type="ARBA" id="ARBA00022777"/>
    </source>
</evidence>
<dbReference type="GeneID" id="91283426"/>
<keyword evidence="5" id="KW-0418">Kinase</keyword>
<dbReference type="GO" id="GO:0005524">
    <property type="term" value="F:ATP binding"/>
    <property type="evidence" value="ECO:0007669"/>
    <property type="project" value="UniProtKB-KW"/>
</dbReference>
<dbReference type="Proteomes" id="UP000054375">
    <property type="component" value="Unassembled WGS sequence"/>
</dbReference>
<dbReference type="Pfam" id="PF02518">
    <property type="entry name" value="HATPase_c"/>
    <property type="match status" value="1"/>
</dbReference>
<evidence type="ECO:0000313" key="9">
    <source>
        <dbReference type="EMBL" id="AYC40279.1"/>
    </source>
</evidence>
<evidence type="ECO:0000256" key="3">
    <source>
        <dbReference type="ARBA" id="ARBA00022553"/>
    </source>
</evidence>
<dbReference type="EMBL" id="CP032427">
    <property type="protein sequence ID" value="AYC40279.1"/>
    <property type="molecule type" value="Genomic_DNA"/>
</dbReference>
<evidence type="ECO:0000256" key="2">
    <source>
        <dbReference type="ARBA" id="ARBA00012438"/>
    </source>
</evidence>
<feature type="compositionally biased region" description="Low complexity" evidence="7">
    <location>
        <begin position="363"/>
        <end position="372"/>
    </location>
</feature>